<gene>
    <name evidence="1" type="ORF">FDK13_07640</name>
</gene>
<evidence type="ECO:0000313" key="1">
    <source>
        <dbReference type="EMBL" id="TKT92677.1"/>
    </source>
</evidence>
<sequence length="128" mass="13986">MSKFSQIKIDPNGGPITVDVVFNGIIVATYDYYLWSTTNSAYIDHKPGNNLDTKSDTYTLPMPTSINVGRMIEVRSHFAAPTPPETAEKYKVSAVLRQDGKVLGSADDTGAVDSNGNVQFTQLLIKMI</sequence>
<dbReference type="AlphaFoldDB" id="A0A4U6D8T5"/>
<dbReference type="Proteomes" id="UP000304900">
    <property type="component" value="Unassembled WGS sequence"/>
</dbReference>
<evidence type="ECO:0000313" key="2">
    <source>
        <dbReference type="Proteomes" id="UP000304900"/>
    </source>
</evidence>
<accession>A0A4U6D8T5</accession>
<protein>
    <submittedName>
        <fullName evidence="1">Uncharacterized protein</fullName>
    </submittedName>
</protein>
<dbReference type="RefSeq" id="WP_137339405.1">
    <property type="nucleotide sequence ID" value="NZ_SZVO01000003.1"/>
</dbReference>
<proteinExistence type="predicted"/>
<dbReference type="EMBL" id="SZVO01000003">
    <property type="protein sequence ID" value="TKT92677.1"/>
    <property type="molecule type" value="Genomic_DNA"/>
</dbReference>
<keyword evidence="2" id="KW-1185">Reference proteome</keyword>
<organism evidence="1 2">
    <name type="scientific">Dyadobacter frigoris</name>
    <dbReference type="NCBI Taxonomy" id="2576211"/>
    <lineage>
        <taxon>Bacteria</taxon>
        <taxon>Pseudomonadati</taxon>
        <taxon>Bacteroidota</taxon>
        <taxon>Cytophagia</taxon>
        <taxon>Cytophagales</taxon>
        <taxon>Spirosomataceae</taxon>
        <taxon>Dyadobacter</taxon>
    </lineage>
</organism>
<reference evidence="1 2" key="1">
    <citation type="submission" date="2019-05" db="EMBL/GenBank/DDBJ databases">
        <title>Dyadobacter AR-3-8 sp. nov., isolated from arctic soil.</title>
        <authorList>
            <person name="Chaudhary D.K."/>
        </authorList>
    </citation>
    <scope>NUCLEOTIDE SEQUENCE [LARGE SCALE GENOMIC DNA]</scope>
    <source>
        <strain evidence="1 2">AR-3-8</strain>
    </source>
</reference>
<comment type="caution">
    <text evidence="1">The sequence shown here is derived from an EMBL/GenBank/DDBJ whole genome shotgun (WGS) entry which is preliminary data.</text>
</comment>
<name>A0A4U6D8T5_9BACT</name>